<dbReference type="EMBL" id="PQXF01000033">
    <property type="protein sequence ID" value="PXF58702.1"/>
    <property type="molecule type" value="Genomic_DNA"/>
</dbReference>
<evidence type="ECO:0000313" key="2">
    <source>
        <dbReference type="Proteomes" id="UP000248329"/>
    </source>
</evidence>
<reference evidence="1" key="1">
    <citation type="submission" date="2018-01" db="EMBL/GenBank/DDBJ databases">
        <authorList>
            <person name="Krukenberg V."/>
        </authorList>
    </citation>
    <scope>NUCLEOTIDE SEQUENCE</scope>
    <source>
        <strain evidence="1">E20ANME2</strain>
    </source>
</reference>
<organism evidence="1 2">
    <name type="scientific">Candidatus Methanogaster sp</name>
    <dbReference type="NCBI Taxonomy" id="3386292"/>
    <lineage>
        <taxon>Archaea</taxon>
        <taxon>Methanobacteriati</taxon>
        <taxon>Methanobacteriota</taxon>
        <taxon>Stenosarchaea group</taxon>
        <taxon>Methanomicrobia</taxon>
        <taxon>Methanosarcinales</taxon>
        <taxon>ANME-2 cluster</taxon>
        <taxon>Candidatus Methanogasteraceae</taxon>
        <taxon>Candidatus Methanogaster</taxon>
    </lineage>
</organism>
<gene>
    <name evidence="1" type="ORF">C4B59_12795</name>
</gene>
<proteinExistence type="predicted"/>
<evidence type="ECO:0000313" key="1">
    <source>
        <dbReference type="EMBL" id="PXF58702.1"/>
    </source>
</evidence>
<protein>
    <submittedName>
        <fullName evidence="1">Uncharacterized protein</fullName>
    </submittedName>
</protein>
<comment type="caution">
    <text evidence="1">The sequence shown here is derived from an EMBL/GenBank/DDBJ whole genome shotgun (WGS) entry which is preliminary data.</text>
</comment>
<sequence length="178" mass="20339">MTIDISTTILPPAVQTAVVTFCRSIEDVMDGALLSVTMYGSATREDYRPKLRDVNILVVTKHLDIPTMRKVLDPVAISRRCAIAPFFLTDANLRSSSNVFPIKFFIMKENYLVLVGQDLLSDIEIGREHLRLRCEQETMNILLRLRRHYILHSSRLLTDAMSRMIEQPDRCSLCLDLA</sequence>
<dbReference type="Proteomes" id="UP000248329">
    <property type="component" value="Unassembled WGS sequence"/>
</dbReference>
<accession>A0AC61KZX2</accession>
<name>A0AC61KZX2_9EURY</name>